<name>A0A6M2BRX2_9GAMM</name>
<organism evidence="1 2">
    <name type="scientific">Solimonas terrae</name>
    <dbReference type="NCBI Taxonomy" id="1396819"/>
    <lineage>
        <taxon>Bacteria</taxon>
        <taxon>Pseudomonadati</taxon>
        <taxon>Pseudomonadota</taxon>
        <taxon>Gammaproteobacteria</taxon>
        <taxon>Nevskiales</taxon>
        <taxon>Nevskiaceae</taxon>
        <taxon>Solimonas</taxon>
    </lineage>
</organism>
<sequence length="138" mass="15308">MATWQLELQPPPREPRALELWLQHAAGRILLEDVRAYAVEKLDKKLTAKARAVAEQAIDDALYGVMMVLDGVTGAISNAEQQVELSVQVKLIQKSNRQVIAQQDIMAGDEMCMGYHGWLEGDYGEIPVAKYKLEAGAE</sequence>
<reference evidence="1 2" key="1">
    <citation type="journal article" date="2014" name="Int. J. Syst. Evol. Microbiol.">
        <title>Solimonas terrae sp. nov., isolated from soil.</title>
        <authorList>
            <person name="Kim S.J."/>
            <person name="Moon J.Y."/>
            <person name="Weon H.Y."/>
            <person name="Ahn J.H."/>
            <person name="Chen W.M."/>
            <person name="Kwon S.W."/>
        </authorList>
    </citation>
    <scope>NUCLEOTIDE SEQUENCE [LARGE SCALE GENOMIC DNA]</scope>
    <source>
        <strain evidence="1 2">KIS83-12</strain>
    </source>
</reference>
<evidence type="ECO:0000313" key="1">
    <source>
        <dbReference type="EMBL" id="NGY04737.1"/>
    </source>
</evidence>
<evidence type="ECO:0000313" key="2">
    <source>
        <dbReference type="Proteomes" id="UP000472676"/>
    </source>
</evidence>
<dbReference type="AlphaFoldDB" id="A0A6M2BRX2"/>
<comment type="caution">
    <text evidence="1">The sequence shown here is derived from an EMBL/GenBank/DDBJ whole genome shotgun (WGS) entry which is preliminary data.</text>
</comment>
<protein>
    <submittedName>
        <fullName evidence="1">Uncharacterized protein</fullName>
    </submittedName>
</protein>
<keyword evidence="2" id="KW-1185">Reference proteome</keyword>
<gene>
    <name evidence="1" type="ORF">G7Y85_08170</name>
</gene>
<dbReference type="RefSeq" id="WP_166254724.1">
    <property type="nucleotide sequence ID" value="NZ_JAAMOW010000004.1"/>
</dbReference>
<proteinExistence type="predicted"/>
<accession>A0A6M2BRX2</accession>
<dbReference type="Proteomes" id="UP000472676">
    <property type="component" value="Unassembled WGS sequence"/>
</dbReference>
<dbReference type="EMBL" id="JAAMOW010000004">
    <property type="protein sequence ID" value="NGY04737.1"/>
    <property type="molecule type" value="Genomic_DNA"/>
</dbReference>